<keyword evidence="11" id="KW-0511">Multifunctional enzyme</keyword>
<evidence type="ECO:0000256" key="4">
    <source>
        <dbReference type="ARBA" id="ARBA00022676"/>
    </source>
</evidence>
<keyword evidence="8" id="KW-0573">Peptidoglycan synthesis</keyword>
<keyword evidence="2" id="KW-0121">Carboxypeptidase</keyword>
<dbReference type="EC" id="2.4.99.28" evidence="13"/>
<dbReference type="Gene3D" id="1.10.3810.10">
    <property type="entry name" value="Biosynthetic peptidoglycan transglycosylase-like"/>
    <property type="match status" value="1"/>
</dbReference>
<evidence type="ECO:0000256" key="10">
    <source>
        <dbReference type="ARBA" id="ARBA00023136"/>
    </source>
</evidence>
<name>A0A164IH54_9CRUS</name>
<keyword evidence="6" id="KW-0812">Transmembrane</keyword>
<evidence type="ECO:0000256" key="14">
    <source>
        <dbReference type="ARBA" id="ARBA00049902"/>
    </source>
</evidence>
<dbReference type="InterPro" id="IPR001264">
    <property type="entry name" value="Glyco_trans_51"/>
</dbReference>
<dbReference type="GO" id="GO:0016020">
    <property type="term" value="C:membrane"/>
    <property type="evidence" value="ECO:0007669"/>
    <property type="project" value="UniProtKB-SubCell"/>
</dbReference>
<dbReference type="AlphaFoldDB" id="A0A164IH54"/>
<evidence type="ECO:0000256" key="11">
    <source>
        <dbReference type="ARBA" id="ARBA00023268"/>
    </source>
</evidence>
<evidence type="ECO:0000259" key="15">
    <source>
        <dbReference type="Pfam" id="PF00912"/>
    </source>
</evidence>
<dbReference type="Pfam" id="PF00912">
    <property type="entry name" value="Transgly"/>
    <property type="match status" value="1"/>
</dbReference>
<keyword evidence="3" id="KW-0378">Hydrolase</keyword>
<comment type="subcellular location">
    <subcellularLocation>
        <location evidence="1">Membrane</location>
    </subcellularLocation>
</comment>
<dbReference type="InterPro" id="IPR036950">
    <property type="entry name" value="PBP_transglycosylase"/>
</dbReference>
<evidence type="ECO:0000256" key="12">
    <source>
        <dbReference type="ARBA" id="ARBA00023316"/>
    </source>
</evidence>
<dbReference type="GO" id="GO:0008360">
    <property type="term" value="P:regulation of cell shape"/>
    <property type="evidence" value="ECO:0007669"/>
    <property type="project" value="UniProtKB-KW"/>
</dbReference>
<keyword evidence="4" id="KW-0328">Glycosyltransferase</keyword>
<keyword evidence="12" id="KW-0961">Cell wall biogenesis/degradation</keyword>
<reference evidence="16 17" key="1">
    <citation type="submission" date="2016-03" db="EMBL/GenBank/DDBJ databases">
        <title>EvidentialGene: Evidence-directed Construction of Genes on Genomes.</title>
        <authorList>
            <person name="Gilbert D.G."/>
            <person name="Choi J.-H."/>
            <person name="Mockaitis K."/>
            <person name="Colbourne J."/>
            <person name="Pfrender M."/>
        </authorList>
    </citation>
    <scope>NUCLEOTIDE SEQUENCE [LARGE SCALE GENOMIC DNA]</scope>
    <source>
        <strain evidence="16 17">Xinb3</strain>
        <tissue evidence="16">Complete organism</tissue>
    </source>
</reference>
<evidence type="ECO:0000256" key="2">
    <source>
        <dbReference type="ARBA" id="ARBA00022645"/>
    </source>
</evidence>
<evidence type="ECO:0000313" key="17">
    <source>
        <dbReference type="Proteomes" id="UP000076858"/>
    </source>
</evidence>
<dbReference type="InterPro" id="IPR012338">
    <property type="entry name" value="Beta-lactam/transpept-like"/>
</dbReference>
<dbReference type="PANTHER" id="PTHR32282:SF27">
    <property type="entry name" value="PENICILLIN-BINDING PROTEIN 1A"/>
    <property type="match status" value="1"/>
</dbReference>
<proteinExistence type="predicted"/>
<protein>
    <recommendedName>
        <fullName evidence="13">peptidoglycan glycosyltransferase</fullName>
        <ecNumber evidence="13">2.4.99.28</ecNumber>
    </recommendedName>
</protein>
<dbReference type="GO" id="GO:0008955">
    <property type="term" value="F:peptidoglycan glycosyltransferase activity"/>
    <property type="evidence" value="ECO:0007669"/>
    <property type="project" value="UniProtKB-EC"/>
</dbReference>
<evidence type="ECO:0000256" key="13">
    <source>
        <dbReference type="ARBA" id="ARBA00044770"/>
    </source>
</evidence>
<feature type="non-terminal residue" evidence="16">
    <location>
        <position position="202"/>
    </location>
</feature>
<keyword evidence="3" id="KW-0645">Protease</keyword>
<dbReference type="SUPFAM" id="SSF56601">
    <property type="entry name" value="beta-lactamase/transpeptidase-like"/>
    <property type="match status" value="1"/>
</dbReference>
<dbReference type="InterPro" id="IPR050396">
    <property type="entry name" value="Glycosyltr_51/Transpeptidase"/>
</dbReference>
<keyword evidence="17" id="KW-1185">Reference proteome</keyword>
<dbReference type="Gene3D" id="3.40.710.10">
    <property type="entry name" value="DD-peptidase/beta-lactamase superfamily"/>
    <property type="match status" value="1"/>
</dbReference>
<keyword evidence="5" id="KW-0808">Transferase</keyword>
<feature type="non-terminal residue" evidence="16">
    <location>
        <position position="1"/>
    </location>
</feature>
<dbReference type="PANTHER" id="PTHR32282">
    <property type="entry name" value="BINDING PROTEIN TRANSPEPTIDASE, PUTATIVE-RELATED"/>
    <property type="match status" value="1"/>
</dbReference>
<organism evidence="16 17">
    <name type="scientific">Daphnia magna</name>
    <dbReference type="NCBI Taxonomy" id="35525"/>
    <lineage>
        <taxon>Eukaryota</taxon>
        <taxon>Metazoa</taxon>
        <taxon>Ecdysozoa</taxon>
        <taxon>Arthropoda</taxon>
        <taxon>Crustacea</taxon>
        <taxon>Branchiopoda</taxon>
        <taxon>Diplostraca</taxon>
        <taxon>Cladocera</taxon>
        <taxon>Anomopoda</taxon>
        <taxon>Daphniidae</taxon>
        <taxon>Daphnia</taxon>
    </lineage>
</organism>
<evidence type="ECO:0000256" key="1">
    <source>
        <dbReference type="ARBA" id="ARBA00004370"/>
    </source>
</evidence>
<feature type="domain" description="Glycosyl transferase family 51" evidence="15">
    <location>
        <begin position="6"/>
        <end position="106"/>
    </location>
</feature>
<dbReference type="GO" id="GO:0004180">
    <property type="term" value="F:carboxypeptidase activity"/>
    <property type="evidence" value="ECO:0007669"/>
    <property type="project" value="UniProtKB-KW"/>
</dbReference>
<dbReference type="GO" id="GO:0071555">
    <property type="term" value="P:cell wall organization"/>
    <property type="evidence" value="ECO:0007669"/>
    <property type="project" value="UniProtKB-KW"/>
</dbReference>
<dbReference type="Proteomes" id="UP000076858">
    <property type="component" value="Unassembled WGS sequence"/>
</dbReference>
<dbReference type="InterPro" id="IPR023346">
    <property type="entry name" value="Lysozyme-like_dom_sf"/>
</dbReference>
<accession>A0A164IH54</accession>
<sequence>ASGAQLYLSTEKTLTRKIYEILLALKIENALSKEQILEIYMNQIFLGHRAYGFAAACEVYFGKPIQEITIAEAAMLAGLPKAPSAYNPINNPRRATIRQQYIIERMLENGYITEEQRDAAKAQKLRLRPVNETPSHAEFVTEAARQLIYNQYGDEAYTRGLNVYLTLKAEEQNVAYRALRRGILNFERRQVYRGPEAYADLP</sequence>
<gene>
    <name evidence="16" type="ORF">APZ42_002145</name>
</gene>
<comment type="caution">
    <text evidence="16">The sequence shown here is derived from an EMBL/GenBank/DDBJ whole genome shotgun (WGS) entry which is preliminary data.</text>
</comment>
<dbReference type="SUPFAM" id="SSF53955">
    <property type="entry name" value="Lysozyme-like"/>
    <property type="match status" value="1"/>
</dbReference>
<evidence type="ECO:0000256" key="3">
    <source>
        <dbReference type="ARBA" id="ARBA00022670"/>
    </source>
</evidence>
<keyword evidence="10" id="KW-0472">Membrane</keyword>
<keyword evidence="7" id="KW-0133">Cell shape</keyword>
<evidence type="ECO:0000256" key="8">
    <source>
        <dbReference type="ARBA" id="ARBA00022984"/>
    </source>
</evidence>
<evidence type="ECO:0000256" key="9">
    <source>
        <dbReference type="ARBA" id="ARBA00022989"/>
    </source>
</evidence>
<dbReference type="STRING" id="35525.A0A164IH54"/>
<evidence type="ECO:0000256" key="5">
    <source>
        <dbReference type="ARBA" id="ARBA00022679"/>
    </source>
</evidence>
<evidence type="ECO:0000256" key="7">
    <source>
        <dbReference type="ARBA" id="ARBA00022960"/>
    </source>
</evidence>
<dbReference type="EMBL" id="LRGB01007269">
    <property type="protein sequence ID" value="KZS01250.1"/>
    <property type="molecule type" value="Genomic_DNA"/>
</dbReference>
<evidence type="ECO:0000313" key="16">
    <source>
        <dbReference type="EMBL" id="KZS01250.1"/>
    </source>
</evidence>
<evidence type="ECO:0000256" key="6">
    <source>
        <dbReference type="ARBA" id="ARBA00022692"/>
    </source>
</evidence>
<dbReference type="GO" id="GO:0006508">
    <property type="term" value="P:proteolysis"/>
    <property type="evidence" value="ECO:0007669"/>
    <property type="project" value="UniProtKB-KW"/>
</dbReference>
<comment type="catalytic activity">
    <reaction evidence="14">
        <text>[GlcNAc-(1-&gt;4)-Mur2Ac(oyl-L-Ala-gamma-D-Glu-L-Lys-D-Ala-D-Ala)](n)-di-trans,octa-cis-undecaprenyl diphosphate + beta-D-GlcNAc-(1-&gt;4)-Mur2Ac(oyl-L-Ala-gamma-D-Glu-L-Lys-D-Ala-D-Ala)-di-trans,octa-cis-undecaprenyl diphosphate = [GlcNAc-(1-&gt;4)-Mur2Ac(oyl-L-Ala-gamma-D-Glu-L-Lys-D-Ala-D-Ala)](n+1)-di-trans,octa-cis-undecaprenyl diphosphate + di-trans,octa-cis-undecaprenyl diphosphate + H(+)</text>
        <dbReference type="Rhea" id="RHEA:23708"/>
        <dbReference type="Rhea" id="RHEA-COMP:9602"/>
        <dbReference type="Rhea" id="RHEA-COMP:9603"/>
        <dbReference type="ChEBI" id="CHEBI:15378"/>
        <dbReference type="ChEBI" id="CHEBI:58405"/>
        <dbReference type="ChEBI" id="CHEBI:60033"/>
        <dbReference type="ChEBI" id="CHEBI:78435"/>
        <dbReference type="EC" id="2.4.99.28"/>
    </reaction>
</comment>
<keyword evidence="9" id="KW-1133">Transmembrane helix</keyword>